<feature type="domain" description="PUA" evidence="1">
    <location>
        <begin position="85"/>
        <end position="156"/>
    </location>
</feature>
<comment type="caution">
    <text evidence="3">The sequence shown here is derived from an EMBL/GenBank/DDBJ whole genome shotgun (WGS) entry which is preliminary data.</text>
</comment>
<dbReference type="InterPro" id="IPR002478">
    <property type="entry name" value="PUA"/>
</dbReference>
<dbReference type="Gene3D" id="3.10.450.90">
    <property type="entry name" value="ArcTGT, C2 domain"/>
    <property type="match status" value="1"/>
</dbReference>
<dbReference type="InterPro" id="IPR029402">
    <property type="entry name" value="TGT_C2"/>
</dbReference>
<dbReference type="SUPFAM" id="SSF88802">
    <property type="entry name" value="Pre-PUA domain"/>
    <property type="match status" value="1"/>
</dbReference>
<feature type="domain" description="tRNA-guanine transglycosylase patch-forming" evidence="2">
    <location>
        <begin position="13"/>
        <end position="82"/>
    </location>
</feature>
<dbReference type="SUPFAM" id="SSF88697">
    <property type="entry name" value="PUA domain-like"/>
    <property type="match status" value="1"/>
</dbReference>
<dbReference type="CDD" id="cd21149">
    <property type="entry name" value="PUA_archaeosine_TGT"/>
    <property type="match status" value="1"/>
</dbReference>
<evidence type="ECO:0000259" key="2">
    <source>
        <dbReference type="Pfam" id="PF14810"/>
    </source>
</evidence>
<dbReference type="InterPro" id="IPR038250">
    <property type="entry name" value="TGT_C2_sf"/>
</dbReference>
<dbReference type="Pfam" id="PF01472">
    <property type="entry name" value="PUA"/>
    <property type="match status" value="1"/>
</dbReference>
<dbReference type="InterPro" id="IPR015947">
    <property type="entry name" value="PUA-like_sf"/>
</dbReference>
<dbReference type="AlphaFoldDB" id="A0A7C4D8A2"/>
<gene>
    <name evidence="3" type="ORF">ENU14_07605</name>
</gene>
<reference evidence="3" key="1">
    <citation type="journal article" date="2020" name="mSystems">
        <title>Genome- and Community-Level Interaction Insights into Carbon Utilization and Element Cycling Functions of Hydrothermarchaeota in Hydrothermal Sediment.</title>
        <authorList>
            <person name="Zhou Z."/>
            <person name="Liu Y."/>
            <person name="Xu W."/>
            <person name="Pan J."/>
            <person name="Luo Z.H."/>
            <person name="Li M."/>
        </authorList>
    </citation>
    <scope>NUCLEOTIDE SEQUENCE [LARGE SCALE GENOMIC DNA]</scope>
    <source>
        <strain evidence="3">SpSt-642</strain>
    </source>
</reference>
<evidence type="ECO:0000259" key="1">
    <source>
        <dbReference type="Pfam" id="PF01472"/>
    </source>
</evidence>
<dbReference type="Pfam" id="PF14810">
    <property type="entry name" value="TGT_C2"/>
    <property type="match status" value="1"/>
</dbReference>
<evidence type="ECO:0000313" key="3">
    <source>
        <dbReference type="EMBL" id="HGM59421.1"/>
    </source>
</evidence>
<accession>A0A7C4D8A2</accession>
<sequence length="160" mass="18385">MIRKKPSPIELEELRSIASLQFRGYGREIIPDNIEIVLSPKTFKIRYLVLNNEVYLSIRASDYRFLLHIPSGLVLNNKLPHPYLRVYVNSKYSSYVKKQGNLFTKHVVVSDPDIRPGDEVLIVDIDNYDLIGVGRAVKPGWAMPLHNWGEAVRIRERVSG</sequence>
<dbReference type="InterPro" id="IPR036974">
    <property type="entry name" value="PUA_sf"/>
</dbReference>
<proteinExistence type="predicted"/>
<dbReference type="PROSITE" id="PS50890">
    <property type="entry name" value="PUA"/>
    <property type="match status" value="1"/>
</dbReference>
<organism evidence="3">
    <name type="scientific">Staphylothermus marinus</name>
    <dbReference type="NCBI Taxonomy" id="2280"/>
    <lineage>
        <taxon>Archaea</taxon>
        <taxon>Thermoproteota</taxon>
        <taxon>Thermoprotei</taxon>
        <taxon>Desulfurococcales</taxon>
        <taxon>Desulfurococcaceae</taxon>
        <taxon>Staphylothermus</taxon>
    </lineage>
</organism>
<dbReference type="GO" id="GO:0003723">
    <property type="term" value="F:RNA binding"/>
    <property type="evidence" value="ECO:0007669"/>
    <property type="project" value="InterPro"/>
</dbReference>
<dbReference type="EMBL" id="DTBJ01000063">
    <property type="protein sequence ID" value="HGM59421.1"/>
    <property type="molecule type" value="Genomic_DNA"/>
</dbReference>
<protein>
    <submittedName>
        <fullName evidence="3">Pseudouridine synthase</fullName>
    </submittedName>
</protein>
<name>A0A7C4D8A2_STAMA</name>
<dbReference type="Gene3D" id="2.30.130.10">
    <property type="entry name" value="PUA domain"/>
    <property type="match status" value="1"/>
</dbReference>